<dbReference type="EMBL" id="CP121464">
    <property type="protein sequence ID" value="WFR81021.1"/>
    <property type="molecule type" value="Genomic_DNA"/>
</dbReference>
<evidence type="ECO:0000313" key="1">
    <source>
        <dbReference type="EMBL" id="WFR81021.1"/>
    </source>
</evidence>
<reference evidence="1 2" key="1">
    <citation type="submission" date="2023-04" db="EMBL/GenBank/DDBJ databases">
        <title>Nanopore sequencing of Janthinobacterium from water.</title>
        <authorList>
            <person name="Ciuchcinski K."/>
            <person name="Rokowska A."/>
            <person name="Dziewit L."/>
        </authorList>
    </citation>
    <scope>NUCLEOTIDE SEQUENCE [LARGE SCALE GENOMIC DNA]</scope>
    <source>
        <strain evidence="1 2">DEMB2</strain>
    </source>
</reference>
<accession>A0ABY8I9F9</accession>
<proteinExistence type="predicted"/>
<evidence type="ECO:0000313" key="2">
    <source>
        <dbReference type="Proteomes" id="UP001219584"/>
    </source>
</evidence>
<dbReference type="Proteomes" id="UP001219584">
    <property type="component" value="Chromosome"/>
</dbReference>
<name>A0ABY8I9F9_9BURK</name>
<organism evidence="1 2">
    <name type="scientific">Janthinobacterium rivuli</name>
    <dbReference type="NCBI Taxonomy" id="2751478"/>
    <lineage>
        <taxon>Bacteria</taxon>
        <taxon>Pseudomonadati</taxon>
        <taxon>Pseudomonadota</taxon>
        <taxon>Betaproteobacteria</taxon>
        <taxon>Burkholderiales</taxon>
        <taxon>Oxalobacteraceae</taxon>
        <taxon>Janthinobacterium</taxon>
    </lineage>
</organism>
<protein>
    <submittedName>
        <fullName evidence="1">Uncharacterized protein</fullName>
    </submittedName>
</protein>
<gene>
    <name evidence="1" type="ORF">P9875_07595</name>
</gene>
<keyword evidence="2" id="KW-1185">Reference proteome</keyword>
<sequence length="47" mass="5521">MHRNNIVKKHRVLADHPFATEAEAVSEAAEVALQLVERRQRRYVFHP</sequence>
<dbReference type="RefSeq" id="WP_217916871.1">
    <property type="nucleotide sequence ID" value="NZ_CP121464.1"/>
</dbReference>